<comment type="function">
    <text evidence="4">Also displays a weak uracil phosphoribosyltransferase activity which is not physiologically significant.</text>
</comment>
<protein>
    <recommendedName>
        <fullName evidence="4">Bifunctional protein PyrR</fullName>
    </recommendedName>
    <domain>
        <recommendedName>
            <fullName evidence="4">Pyrimidine operon regulatory protein</fullName>
        </recommendedName>
    </domain>
    <domain>
        <recommendedName>
            <fullName evidence="4">Uracil phosphoribosyltransferase</fullName>
            <shortName evidence="4">UPRTase</shortName>
            <ecNumber evidence="4">2.4.2.9</ecNumber>
        </recommendedName>
    </domain>
</protein>
<keyword evidence="4 7" id="KW-0808">Transferase</keyword>
<gene>
    <name evidence="4" type="primary">pyrR</name>
    <name evidence="7" type="ORF">HDA30_000844</name>
</gene>
<dbReference type="Proteomes" id="UP000540191">
    <property type="component" value="Unassembled WGS sequence"/>
</dbReference>
<dbReference type="AlphaFoldDB" id="A0A7W7GND3"/>
<dbReference type="GO" id="GO:0004845">
    <property type="term" value="F:uracil phosphoribosyltransferase activity"/>
    <property type="evidence" value="ECO:0007669"/>
    <property type="project" value="UniProtKB-UniRule"/>
</dbReference>
<keyword evidence="4 7" id="KW-0328">Glycosyltransferase</keyword>
<dbReference type="InterPro" id="IPR023050">
    <property type="entry name" value="PyrR"/>
</dbReference>
<comment type="similarity">
    <text evidence="1 4">Belongs to the purine/pyrimidine phosphoribosyltransferase family. PyrR subfamily.</text>
</comment>
<evidence type="ECO:0000259" key="6">
    <source>
        <dbReference type="Pfam" id="PF00156"/>
    </source>
</evidence>
<dbReference type="GO" id="GO:0006355">
    <property type="term" value="P:regulation of DNA-templated transcription"/>
    <property type="evidence" value="ECO:0007669"/>
    <property type="project" value="UniProtKB-UniRule"/>
</dbReference>
<dbReference type="InterPro" id="IPR000836">
    <property type="entry name" value="PRTase_dom"/>
</dbReference>
<dbReference type="PANTHER" id="PTHR11608:SF0">
    <property type="entry name" value="BIFUNCTIONAL PROTEIN PYRR"/>
    <property type="match status" value="1"/>
</dbReference>
<accession>A0A7W7GND3</accession>
<evidence type="ECO:0000256" key="5">
    <source>
        <dbReference type="SAM" id="MobiDB-lite"/>
    </source>
</evidence>
<dbReference type="PANTHER" id="PTHR11608">
    <property type="entry name" value="BIFUNCTIONAL PROTEIN PYRR"/>
    <property type="match status" value="1"/>
</dbReference>
<dbReference type="SUPFAM" id="SSF53271">
    <property type="entry name" value="PRTase-like"/>
    <property type="match status" value="1"/>
</dbReference>
<dbReference type="FunFam" id="3.40.50.2020:FF:000020">
    <property type="entry name" value="Bifunctional protein PyrR"/>
    <property type="match status" value="1"/>
</dbReference>
<evidence type="ECO:0000256" key="2">
    <source>
        <dbReference type="ARBA" id="ARBA00023015"/>
    </source>
</evidence>
<comment type="catalytic activity">
    <reaction evidence="4">
        <text>UMP + diphosphate = 5-phospho-alpha-D-ribose 1-diphosphate + uracil</text>
        <dbReference type="Rhea" id="RHEA:13017"/>
        <dbReference type="ChEBI" id="CHEBI:17568"/>
        <dbReference type="ChEBI" id="CHEBI:33019"/>
        <dbReference type="ChEBI" id="CHEBI:57865"/>
        <dbReference type="ChEBI" id="CHEBI:58017"/>
        <dbReference type="EC" id="2.4.2.9"/>
    </reaction>
</comment>
<keyword evidence="2 4" id="KW-0805">Transcription regulation</keyword>
<dbReference type="RefSeq" id="WP_184241199.1">
    <property type="nucleotide sequence ID" value="NZ_JACHNA010000001.1"/>
</dbReference>
<dbReference type="EMBL" id="JACHNA010000001">
    <property type="protein sequence ID" value="MBB4735336.1"/>
    <property type="molecule type" value="Genomic_DNA"/>
</dbReference>
<organism evidence="7 8">
    <name type="scientific">Micrococcus cohnii</name>
    <dbReference type="NCBI Taxonomy" id="993416"/>
    <lineage>
        <taxon>Bacteria</taxon>
        <taxon>Bacillati</taxon>
        <taxon>Actinomycetota</taxon>
        <taxon>Actinomycetes</taxon>
        <taxon>Micrococcales</taxon>
        <taxon>Micrococcaceae</taxon>
        <taxon>Micrococcus</taxon>
    </lineage>
</organism>
<dbReference type="InterPro" id="IPR050137">
    <property type="entry name" value="PyrR_bifunctional"/>
</dbReference>
<dbReference type="NCBIfam" id="NF003549">
    <property type="entry name" value="PRK05205.1-5"/>
    <property type="match status" value="1"/>
</dbReference>
<keyword evidence="8" id="KW-1185">Reference proteome</keyword>
<proteinExistence type="inferred from homology"/>
<dbReference type="NCBIfam" id="NF003547">
    <property type="entry name" value="PRK05205.1-3"/>
    <property type="match status" value="1"/>
</dbReference>
<dbReference type="HAMAP" id="MF_01219">
    <property type="entry name" value="PyrR"/>
    <property type="match status" value="1"/>
</dbReference>
<keyword evidence="3 4" id="KW-0804">Transcription</keyword>
<comment type="caution">
    <text evidence="7">The sequence shown here is derived from an EMBL/GenBank/DDBJ whole genome shotgun (WGS) entry which is preliminary data.</text>
</comment>
<feature type="short sequence motif" description="PRPP-binding" evidence="4">
    <location>
        <begin position="135"/>
        <end position="147"/>
    </location>
</feature>
<dbReference type="Pfam" id="PF00156">
    <property type="entry name" value="Pribosyltran"/>
    <property type="match status" value="1"/>
</dbReference>
<dbReference type="InterPro" id="IPR029057">
    <property type="entry name" value="PRTase-like"/>
</dbReference>
<feature type="domain" description="Phosphoribosyltransferase" evidence="6">
    <location>
        <begin position="47"/>
        <end position="184"/>
    </location>
</feature>
<evidence type="ECO:0000313" key="7">
    <source>
        <dbReference type="EMBL" id="MBB4735336.1"/>
    </source>
</evidence>
<dbReference type="CDD" id="cd06223">
    <property type="entry name" value="PRTases_typeI"/>
    <property type="match status" value="1"/>
</dbReference>
<comment type="function">
    <text evidence="4">Regulates the transcription of the pyrimidine nucleotide (pyr) operon in response to exogenous pyrimidines.</text>
</comment>
<dbReference type="Gene3D" id="3.40.50.2020">
    <property type="match status" value="1"/>
</dbReference>
<reference evidence="7 8" key="1">
    <citation type="submission" date="2020-08" db="EMBL/GenBank/DDBJ databases">
        <title>Sequencing the genomes of 1000 actinobacteria strains.</title>
        <authorList>
            <person name="Klenk H.-P."/>
        </authorList>
    </citation>
    <scope>NUCLEOTIDE SEQUENCE [LARGE SCALE GENOMIC DNA]</scope>
    <source>
        <strain evidence="7 8">DSM 23974</strain>
    </source>
</reference>
<evidence type="ECO:0000256" key="4">
    <source>
        <dbReference type="HAMAP-Rule" id="MF_01219"/>
    </source>
</evidence>
<evidence type="ECO:0000256" key="1">
    <source>
        <dbReference type="ARBA" id="ARBA00005565"/>
    </source>
</evidence>
<sequence length="225" mass="24102">MGPDPTAPHAARSVADRSDGPTGLHAGHDRPTRARDGRTVLSAADIDRALTRVAHEILESNRGARDLILLGVPSRGVPLARRLGDKLERIDPEFDAAQSVGQLDVTLYRDDLRRCPARTPEPTVVPEQGVDDAVVVLIDDVLYSGRTVRAALDAVADLGRPRAVRLAVLVDRGHRELPIRADFVGKNLPSSSAERVSVLLSETDGDAEESVVISDVPARVADGKD</sequence>
<dbReference type="EC" id="2.4.2.9" evidence="4"/>
<evidence type="ECO:0000313" key="8">
    <source>
        <dbReference type="Proteomes" id="UP000540191"/>
    </source>
</evidence>
<evidence type="ECO:0000256" key="3">
    <source>
        <dbReference type="ARBA" id="ARBA00023163"/>
    </source>
</evidence>
<name>A0A7W7GND3_9MICC</name>
<feature type="region of interest" description="Disordered" evidence="5">
    <location>
        <begin position="1"/>
        <end position="33"/>
    </location>
</feature>